<accession>A0A382RF59</accession>
<gene>
    <name evidence="1" type="ORF">METZ01_LOCUS348884</name>
</gene>
<organism evidence="1">
    <name type="scientific">marine metagenome</name>
    <dbReference type="NCBI Taxonomy" id="408172"/>
    <lineage>
        <taxon>unclassified sequences</taxon>
        <taxon>metagenomes</taxon>
        <taxon>ecological metagenomes</taxon>
    </lineage>
</organism>
<name>A0A382RF59_9ZZZZ</name>
<reference evidence="1" key="1">
    <citation type="submission" date="2018-05" db="EMBL/GenBank/DDBJ databases">
        <authorList>
            <person name="Lanie J.A."/>
            <person name="Ng W.-L."/>
            <person name="Kazmierczak K.M."/>
            <person name="Andrzejewski T.M."/>
            <person name="Davidsen T.M."/>
            <person name="Wayne K.J."/>
            <person name="Tettelin H."/>
            <person name="Glass J.I."/>
            <person name="Rusch D."/>
            <person name="Podicherti R."/>
            <person name="Tsui H.-C.T."/>
            <person name="Winkler M.E."/>
        </authorList>
    </citation>
    <scope>NUCLEOTIDE SEQUENCE</scope>
</reference>
<sequence>VKKSPSKKIEITQALIQNLDSISEEEALSQWWRNTRVDSGLRLTEFGFNTFTTKLFLKRYTISLEQSIKHIKSNPRVLLDLDRHLTCPYWFPPRKQAIILFGENEANMVSLYNGDIMLYMKNTSAWY</sequence>
<dbReference type="EMBL" id="UINC01121111">
    <property type="protein sequence ID" value="SVC96030.1"/>
    <property type="molecule type" value="Genomic_DNA"/>
</dbReference>
<proteinExistence type="predicted"/>
<protein>
    <submittedName>
        <fullName evidence="1">Uncharacterized protein</fullName>
    </submittedName>
</protein>
<dbReference type="AlphaFoldDB" id="A0A382RF59"/>
<evidence type="ECO:0000313" key="1">
    <source>
        <dbReference type="EMBL" id="SVC96030.1"/>
    </source>
</evidence>
<feature type="non-terminal residue" evidence="1">
    <location>
        <position position="1"/>
    </location>
</feature>